<dbReference type="EMBL" id="LHQQ01000002">
    <property type="protein sequence ID" value="KOS48801.1"/>
    <property type="molecule type" value="Genomic_DNA"/>
</dbReference>
<keyword evidence="1" id="KW-0812">Transmembrane</keyword>
<keyword evidence="1" id="KW-0472">Membrane</keyword>
<accession>A0A0M8PID8</accession>
<reference evidence="2 3" key="1">
    <citation type="submission" date="2015-08" db="EMBL/GenBank/DDBJ databases">
        <title>Genome sequencing of Penicillium nordicum.</title>
        <authorList>
            <person name="Nguyen H.D."/>
            <person name="Seifert K.A."/>
        </authorList>
    </citation>
    <scope>NUCLEOTIDE SEQUENCE [LARGE SCALE GENOMIC DNA]</scope>
    <source>
        <strain evidence="2 3">DAOMC 185683</strain>
    </source>
</reference>
<dbReference type="OrthoDB" id="10551686at2759"/>
<dbReference type="Proteomes" id="UP000037696">
    <property type="component" value="Unassembled WGS sequence"/>
</dbReference>
<protein>
    <submittedName>
        <fullName evidence="2">Uncharacterized protein</fullName>
    </submittedName>
</protein>
<feature type="transmembrane region" description="Helical" evidence="1">
    <location>
        <begin position="70"/>
        <end position="89"/>
    </location>
</feature>
<keyword evidence="3" id="KW-1185">Reference proteome</keyword>
<dbReference type="AlphaFoldDB" id="A0A0M8PID8"/>
<name>A0A0M8PID8_9EURO</name>
<keyword evidence="1" id="KW-1133">Transmembrane helix</keyword>
<evidence type="ECO:0000313" key="2">
    <source>
        <dbReference type="EMBL" id="KOS48801.1"/>
    </source>
</evidence>
<evidence type="ECO:0000256" key="1">
    <source>
        <dbReference type="SAM" id="Phobius"/>
    </source>
</evidence>
<sequence length="145" mass="16551">MEHSIGKAVCWNWHQFSWYHSRLHHCSIIASKYGRKPRFLVLSLLITLVLCWLEASAVASFWQIVVGESLFILVLDSLQILFQLIYLSARHHVFEGYSLRSTHSSLHSVFIATFGSLPVTELYRSMTISIVSSSAVDYSFHSDTS</sequence>
<proteinExistence type="predicted"/>
<comment type="caution">
    <text evidence="2">The sequence shown here is derived from an EMBL/GenBank/DDBJ whole genome shotgun (WGS) entry which is preliminary data.</text>
</comment>
<gene>
    <name evidence="2" type="ORF">ACN38_g205</name>
</gene>
<feature type="transmembrane region" description="Helical" evidence="1">
    <location>
        <begin position="39"/>
        <end position="64"/>
    </location>
</feature>
<evidence type="ECO:0000313" key="3">
    <source>
        <dbReference type="Proteomes" id="UP000037696"/>
    </source>
</evidence>
<organism evidence="2 3">
    <name type="scientific">Penicillium nordicum</name>
    <dbReference type="NCBI Taxonomy" id="229535"/>
    <lineage>
        <taxon>Eukaryota</taxon>
        <taxon>Fungi</taxon>
        <taxon>Dikarya</taxon>
        <taxon>Ascomycota</taxon>
        <taxon>Pezizomycotina</taxon>
        <taxon>Eurotiomycetes</taxon>
        <taxon>Eurotiomycetidae</taxon>
        <taxon>Eurotiales</taxon>
        <taxon>Aspergillaceae</taxon>
        <taxon>Penicillium</taxon>
    </lineage>
</organism>